<accession>A0A4P9W0L4</accession>
<keyword evidence="1" id="KW-0812">Transmembrane</keyword>
<reference evidence="3" key="1">
    <citation type="journal article" date="2018" name="Nat. Microbiol.">
        <title>Leveraging single-cell genomics to expand the fungal tree of life.</title>
        <authorList>
            <person name="Ahrendt S.R."/>
            <person name="Quandt C.A."/>
            <person name="Ciobanu D."/>
            <person name="Clum A."/>
            <person name="Salamov A."/>
            <person name="Andreopoulos B."/>
            <person name="Cheng J.F."/>
            <person name="Woyke T."/>
            <person name="Pelin A."/>
            <person name="Henrissat B."/>
            <person name="Reynolds N.K."/>
            <person name="Benny G.L."/>
            <person name="Smith M.E."/>
            <person name="James T.Y."/>
            <person name="Grigoriev I.V."/>
        </authorList>
    </citation>
    <scope>NUCLEOTIDE SEQUENCE [LARGE SCALE GENOMIC DNA]</scope>
</reference>
<dbReference type="Proteomes" id="UP000269721">
    <property type="component" value="Unassembled WGS sequence"/>
</dbReference>
<feature type="transmembrane region" description="Helical" evidence="1">
    <location>
        <begin position="25"/>
        <end position="45"/>
    </location>
</feature>
<protein>
    <submittedName>
        <fullName evidence="2">Uncharacterized protein</fullName>
    </submittedName>
</protein>
<evidence type="ECO:0000313" key="2">
    <source>
        <dbReference type="EMBL" id="RKO84653.1"/>
    </source>
</evidence>
<evidence type="ECO:0000256" key="1">
    <source>
        <dbReference type="SAM" id="Phobius"/>
    </source>
</evidence>
<sequence>MGLAAVVSVWALGHSALKKTSTRAAFVLASEISLNTLMLFLLKVAHIPMSGKPRLGVKAEPFDGAHERAPWVASVIRKDQRVLAIAGCFLYAAGIPVVLLLVSWRFAGLRAEDVISRRIGALFSTCRDGCWISNDLEFGADAQTRLLCQLTGVHLPGDGMEQEGALLLTRPPGPQHLALHHCEQVSSVAPYRFMPANKSQILVSLWLMIIPLAGVASPGTSDDSDMATLAHFWRAHPDLRMANVLLPSNETVERVCARAPVPAVGNYFARAPRPFWKKGAEVSLSAYSGATAAGPDVNGGGARGEEELDPAAERMKGQGRCQDCLCCVR</sequence>
<keyword evidence="3" id="KW-1185">Reference proteome</keyword>
<proteinExistence type="predicted"/>
<dbReference type="EMBL" id="KZ999878">
    <property type="protein sequence ID" value="RKO84653.1"/>
    <property type="molecule type" value="Genomic_DNA"/>
</dbReference>
<gene>
    <name evidence="2" type="ORF">BDK51DRAFT_48813</name>
</gene>
<dbReference type="AlphaFoldDB" id="A0A4P9W0L4"/>
<dbReference type="OrthoDB" id="2156966at2759"/>
<feature type="transmembrane region" description="Helical" evidence="1">
    <location>
        <begin position="82"/>
        <end position="107"/>
    </location>
</feature>
<keyword evidence="1" id="KW-1133">Transmembrane helix</keyword>
<organism evidence="2 3">
    <name type="scientific">Blyttiomyces helicus</name>
    <dbReference type="NCBI Taxonomy" id="388810"/>
    <lineage>
        <taxon>Eukaryota</taxon>
        <taxon>Fungi</taxon>
        <taxon>Fungi incertae sedis</taxon>
        <taxon>Chytridiomycota</taxon>
        <taxon>Chytridiomycota incertae sedis</taxon>
        <taxon>Chytridiomycetes</taxon>
        <taxon>Chytridiomycetes incertae sedis</taxon>
        <taxon>Blyttiomyces</taxon>
    </lineage>
</organism>
<evidence type="ECO:0000313" key="3">
    <source>
        <dbReference type="Proteomes" id="UP000269721"/>
    </source>
</evidence>
<name>A0A4P9W0L4_9FUNG</name>
<keyword evidence="1" id="KW-0472">Membrane</keyword>